<dbReference type="EMBL" id="BSFM01000014">
    <property type="protein sequence ID" value="GLK85167.1"/>
    <property type="molecule type" value="Genomic_DNA"/>
</dbReference>
<name>A0A9W6NC13_9HYPH</name>
<keyword evidence="2" id="KW-1185">Reference proteome</keyword>
<accession>A0A9W6NC13</accession>
<comment type="caution">
    <text evidence="1">The sequence shown here is derived from an EMBL/GenBank/DDBJ whole genome shotgun (WGS) entry which is preliminary data.</text>
</comment>
<organism evidence="1 2">
    <name type="scientific">Ancylobacter defluvii</name>
    <dbReference type="NCBI Taxonomy" id="1282440"/>
    <lineage>
        <taxon>Bacteria</taxon>
        <taxon>Pseudomonadati</taxon>
        <taxon>Pseudomonadota</taxon>
        <taxon>Alphaproteobacteria</taxon>
        <taxon>Hyphomicrobiales</taxon>
        <taxon>Xanthobacteraceae</taxon>
        <taxon>Ancylobacter</taxon>
    </lineage>
</organism>
<dbReference type="RefSeq" id="WP_213364986.1">
    <property type="nucleotide sequence ID" value="NZ_BSFM01000014.1"/>
</dbReference>
<gene>
    <name evidence="1" type="ORF">GCM10017653_32370</name>
</gene>
<evidence type="ECO:0000313" key="1">
    <source>
        <dbReference type="EMBL" id="GLK85167.1"/>
    </source>
</evidence>
<dbReference type="Proteomes" id="UP001143330">
    <property type="component" value="Unassembled WGS sequence"/>
</dbReference>
<dbReference type="AlphaFoldDB" id="A0A9W6NC13"/>
<sequence length="315" mass="34704">MIPVIAPFGINWFYESQADNLAQDLSAYGLPAVAVSSRNVAEIRARAGSTVLIVNHSECLIAAERENRRAELIAALSAFEHRILINYDTIYSHWFGNQFPADASPITAIVDLTMVRQVDIPLVRGVPYVWAPEAFSARERASVRPWEAGRPLPWAILGHATAERAAFLSAAMETLGSHGLAFLPPHRPFERRSGFEAAEIARVLGRSDLYLWSSHHSFPYHEGFRALHAVAAGAVPAKVDPLNAAHFAHVPWVYPHLQAVREAREEFGLAAMYQAAFDFIEQHGTLAGSVARAIAPWCPAARQFAERSRGLEVAQ</sequence>
<reference evidence="1" key="1">
    <citation type="journal article" date="2014" name="Int. J. Syst. Evol. Microbiol.">
        <title>Complete genome sequence of Corynebacterium casei LMG S-19264T (=DSM 44701T), isolated from a smear-ripened cheese.</title>
        <authorList>
            <consortium name="US DOE Joint Genome Institute (JGI-PGF)"/>
            <person name="Walter F."/>
            <person name="Albersmeier A."/>
            <person name="Kalinowski J."/>
            <person name="Ruckert C."/>
        </authorList>
    </citation>
    <scope>NUCLEOTIDE SEQUENCE</scope>
    <source>
        <strain evidence="1">VKM B-2789</strain>
    </source>
</reference>
<proteinExistence type="predicted"/>
<evidence type="ECO:0000313" key="2">
    <source>
        <dbReference type="Proteomes" id="UP001143330"/>
    </source>
</evidence>
<protein>
    <submittedName>
        <fullName evidence="1">Uncharacterized protein</fullName>
    </submittedName>
</protein>
<reference evidence="1" key="2">
    <citation type="submission" date="2023-01" db="EMBL/GenBank/DDBJ databases">
        <authorList>
            <person name="Sun Q."/>
            <person name="Evtushenko L."/>
        </authorList>
    </citation>
    <scope>NUCLEOTIDE SEQUENCE</scope>
    <source>
        <strain evidence="1">VKM B-2789</strain>
    </source>
</reference>